<dbReference type="Proteomes" id="UP001596074">
    <property type="component" value="Unassembled WGS sequence"/>
</dbReference>
<evidence type="ECO:0000259" key="6">
    <source>
        <dbReference type="PROSITE" id="PS51063"/>
    </source>
</evidence>
<dbReference type="InterPro" id="IPR014710">
    <property type="entry name" value="RmlC-like_jellyroll"/>
</dbReference>
<dbReference type="Pfam" id="PF13545">
    <property type="entry name" value="HTH_Crp_2"/>
    <property type="match status" value="1"/>
</dbReference>
<keyword evidence="2" id="KW-0238">DNA-binding</keyword>
<dbReference type="EMBL" id="JBHSON010000042">
    <property type="protein sequence ID" value="MFC5749506.1"/>
    <property type="molecule type" value="Genomic_DNA"/>
</dbReference>
<evidence type="ECO:0000313" key="7">
    <source>
        <dbReference type="EMBL" id="MFC5749506.1"/>
    </source>
</evidence>
<dbReference type="SMART" id="SM00100">
    <property type="entry name" value="cNMP"/>
    <property type="match status" value="1"/>
</dbReference>
<dbReference type="PANTHER" id="PTHR24567:SF74">
    <property type="entry name" value="HTH-TYPE TRANSCRIPTIONAL REGULATOR ARCR"/>
    <property type="match status" value="1"/>
</dbReference>
<evidence type="ECO:0000256" key="2">
    <source>
        <dbReference type="ARBA" id="ARBA00023125"/>
    </source>
</evidence>
<sequence>MTPLEPGSFLAELTPDERADLQSRGRFRDLERGAVLFREGEWSTWVAVLFAGRVKAYSDREHGGEALLDVRGPGALLGEVAAIDGLPRSATVATLEPARVLALTEEEFMSFLGAHGRVSILIMKMLCRRWRDADRRRVEFGMFDATGRVAQRLVELAERFGEPYEPEGRRGRNGTGPRPDDSGARPGGPAPRPTAPTGPGGTGPAGRVPGPRTPGARGPGGPARPGHPGLPSEPARPDEGSSVQITLHLSQEELAGWVGASREAVSKALGTLRRHGWIETGRRRVIVHDLQALRRHAR</sequence>
<keyword evidence="3" id="KW-0804">Transcription</keyword>
<evidence type="ECO:0000256" key="1">
    <source>
        <dbReference type="ARBA" id="ARBA00023015"/>
    </source>
</evidence>
<name>A0ABW1A246_9ACTN</name>
<evidence type="ECO:0000313" key="8">
    <source>
        <dbReference type="Proteomes" id="UP001596074"/>
    </source>
</evidence>
<feature type="domain" description="Cyclic nucleotide-binding" evidence="5">
    <location>
        <begin position="9"/>
        <end position="113"/>
    </location>
</feature>
<feature type="domain" description="HTH crp-type" evidence="6">
    <location>
        <begin position="229"/>
        <end position="291"/>
    </location>
</feature>
<dbReference type="CDD" id="cd00038">
    <property type="entry name" value="CAP_ED"/>
    <property type="match status" value="1"/>
</dbReference>
<dbReference type="SUPFAM" id="SSF46785">
    <property type="entry name" value="Winged helix' DNA-binding domain"/>
    <property type="match status" value="1"/>
</dbReference>
<keyword evidence="1" id="KW-0805">Transcription regulation</keyword>
<organism evidence="7 8">
    <name type="scientific">Actinomadura rugatobispora</name>
    <dbReference type="NCBI Taxonomy" id="1994"/>
    <lineage>
        <taxon>Bacteria</taxon>
        <taxon>Bacillati</taxon>
        <taxon>Actinomycetota</taxon>
        <taxon>Actinomycetes</taxon>
        <taxon>Streptosporangiales</taxon>
        <taxon>Thermomonosporaceae</taxon>
        <taxon>Actinomadura</taxon>
    </lineage>
</organism>
<accession>A0ABW1A246</accession>
<dbReference type="PROSITE" id="PS50042">
    <property type="entry name" value="CNMP_BINDING_3"/>
    <property type="match status" value="1"/>
</dbReference>
<dbReference type="InterPro" id="IPR050397">
    <property type="entry name" value="Env_Response_Regulators"/>
</dbReference>
<feature type="region of interest" description="Disordered" evidence="4">
    <location>
        <begin position="160"/>
        <end position="241"/>
    </location>
</feature>
<feature type="compositionally biased region" description="Basic and acidic residues" evidence="4">
    <location>
        <begin position="160"/>
        <end position="170"/>
    </location>
</feature>
<gene>
    <name evidence="7" type="ORF">ACFPZN_28120</name>
</gene>
<protein>
    <submittedName>
        <fullName evidence="7">Helix-turn-helix domain-containing protein</fullName>
    </submittedName>
</protein>
<dbReference type="SMART" id="SM00419">
    <property type="entry name" value="HTH_CRP"/>
    <property type="match status" value="1"/>
</dbReference>
<proteinExistence type="predicted"/>
<dbReference type="PROSITE" id="PS51063">
    <property type="entry name" value="HTH_CRP_2"/>
    <property type="match status" value="1"/>
</dbReference>
<dbReference type="Pfam" id="PF00027">
    <property type="entry name" value="cNMP_binding"/>
    <property type="match status" value="1"/>
</dbReference>
<feature type="compositionally biased region" description="Low complexity" evidence="4">
    <location>
        <begin position="205"/>
        <end position="216"/>
    </location>
</feature>
<dbReference type="InterPro" id="IPR036388">
    <property type="entry name" value="WH-like_DNA-bd_sf"/>
</dbReference>
<dbReference type="RefSeq" id="WP_378285226.1">
    <property type="nucleotide sequence ID" value="NZ_JBHSON010000042.1"/>
</dbReference>
<dbReference type="InterPro" id="IPR000595">
    <property type="entry name" value="cNMP-bd_dom"/>
</dbReference>
<keyword evidence="8" id="KW-1185">Reference proteome</keyword>
<comment type="caution">
    <text evidence="7">The sequence shown here is derived from an EMBL/GenBank/DDBJ whole genome shotgun (WGS) entry which is preliminary data.</text>
</comment>
<dbReference type="InterPro" id="IPR018490">
    <property type="entry name" value="cNMP-bd_dom_sf"/>
</dbReference>
<dbReference type="SUPFAM" id="SSF51206">
    <property type="entry name" value="cAMP-binding domain-like"/>
    <property type="match status" value="1"/>
</dbReference>
<evidence type="ECO:0000259" key="5">
    <source>
        <dbReference type="PROSITE" id="PS50042"/>
    </source>
</evidence>
<dbReference type="Gene3D" id="1.10.10.10">
    <property type="entry name" value="Winged helix-like DNA-binding domain superfamily/Winged helix DNA-binding domain"/>
    <property type="match status" value="1"/>
</dbReference>
<dbReference type="InterPro" id="IPR012318">
    <property type="entry name" value="HTH_CRP"/>
</dbReference>
<evidence type="ECO:0000256" key="3">
    <source>
        <dbReference type="ARBA" id="ARBA00023163"/>
    </source>
</evidence>
<dbReference type="Gene3D" id="2.60.120.10">
    <property type="entry name" value="Jelly Rolls"/>
    <property type="match status" value="1"/>
</dbReference>
<evidence type="ECO:0000256" key="4">
    <source>
        <dbReference type="SAM" id="MobiDB-lite"/>
    </source>
</evidence>
<dbReference type="PANTHER" id="PTHR24567">
    <property type="entry name" value="CRP FAMILY TRANSCRIPTIONAL REGULATORY PROTEIN"/>
    <property type="match status" value="1"/>
</dbReference>
<dbReference type="InterPro" id="IPR036390">
    <property type="entry name" value="WH_DNA-bd_sf"/>
</dbReference>
<reference evidence="8" key="1">
    <citation type="journal article" date="2019" name="Int. J. Syst. Evol. Microbiol.">
        <title>The Global Catalogue of Microorganisms (GCM) 10K type strain sequencing project: providing services to taxonomists for standard genome sequencing and annotation.</title>
        <authorList>
            <consortium name="The Broad Institute Genomics Platform"/>
            <consortium name="The Broad Institute Genome Sequencing Center for Infectious Disease"/>
            <person name="Wu L."/>
            <person name="Ma J."/>
        </authorList>
    </citation>
    <scope>NUCLEOTIDE SEQUENCE [LARGE SCALE GENOMIC DNA]</scope>
    <source>
        <strain evidence="8">KCTC 42087</strain>
    </source>
</reference>